<reference evidence="7 9" key="2">
    <citation type="submission" date="2018-06" db="EMBL/GenBank/DDBJ databases">
        <authorList>
            <consortium name="Pathogen Informatics"/>
            <person name="Doyle S."/>
        </authorList>
    </citation>
    <scope>NUCLEOTIDE SEQUENCE [LARGE SCALE GENOMIC DNA]</scope>
    <source>
        <strain evidence="7 9">NCTC13832</strain>
    </source>
</reference>
<evidence type="ECO:0000256" key="2">
    <source>
        <dbReference type="ARBA" id="ARBA00022801"/>
    </source>
</evidence>
<dbReference type="InterPro" id="IPR029062">
    <property type="entry name" value="Class_I_gatase-like"/>
</dbReference>
<evidence type="ECO:0000259" key="4">
    <source>
        <dbReference type="Pfam" id="PF02016"/>
    </source>
</evidence>
<feature type="domain" description="LD-carboxypeptidase N-terminal" evidence="4">
    <location>
        <begin position="16"/>
        <end position="137"/>
    </location>
</feature>
<keyword evidence="7" id="KW-0645">Protease</keyword>
<reference evidence="6 8" key="1">
    <citation type="submission" date="2015-01" db="EMBL/GenBank/DDBJ databases">
        <authorList>
            <person name="Guo J."/>
        </authorList>
    </citation>
    <scope>NUCLEOTIDE SEQUENCE [LARGE SCALE GENOMIC DNA]</scope>
    <source>
        <strain evidence="6 8">DSM 22147</strain>
    </source>
</reference>
<dbReference type="Gene3D" id="3.40.50.10740">
    <property type="entry name" value="Class I glutamine amidotransferase-like"/>
    <property type="match status" value="1"/>
</dbReference>
<accession>A0A0D6XRG4</accession>
<dbReference type="GO" id="GO:0004180">
    <property type="term" value="F:carboxypeptidase activity"/>
    <property type="evidence" value="ECO:0007669"/>
    <property type="project" value="UniProtKB-KW"/>
</dbReference>
<feature type="active site" description="Nucleophile" evidence="3">
    <location>
        <position position="118"/>
    </location>
</feature>
<proteinExistence type="inferred from homology"/>
<dbReference type="SUPFAM" id="SSF141986">
    <property type="entry name" value="LD-carboxypeptidase A C-terminal domain-like"/>
    <property type="match status" value="1"/>
</dbReference>
<dbReference type="InterPro" id="IPR027478">
    <property type="entry name" value="LdcA_N"/>
</dbReference>
<keyword evidence="7" id="KW-0121">Carboxypeptidase</keyword>
<dbReference type="Proteomes" id="UP000032366">
    <property type="component" value="Unassembled WGS sequence"/>
</dbReference>
<dbReference type="PANTHER" id="PTHR30237:SF4">
    <property type="entry name" value="LD-CARBOXYPEPTIDASE C-TERMINAL DOMAIN-CONTAINING PROTEIN"/>
    <property type="match status" value="1"/>
</dbReference>
<feature type="active site" description="Charge relay system" evidence="3">
    <location>
        <position position="315"/>
    </location>
</feature>
<dbReference type="PANTHER" id="PTHR30237">
    <property type="entry name" value="MURAMOYLTETRAPEPTIDE CARBOXYPEPTIDASE"/>
    <property type="match status" value="1"/>
</dbReference>
<dbReference type="InterPro" id="IPR003507">
    <property type="entry name" value="S66_fam"/>
</dbReference>
<dbReference type="AlphaFoldDB" id="A0A0D6XRG4"/>
<dbReference type="RefSeq" id="WP_044359374.1">
    <property type="nucleotide sequence ID" value="NZ_JXWY01000028.1"/>
</dbReference>
<feature type="domain" description="LD-carboxypeptidase C-terminal" evidence="5">
    <location>
        <begin position="211"/>
        <end position="330"/>
    </location>
</feature>
<dbReference type="Gene3D" id="3.50.30.60">
    <property type="entry name" value="LD-carboxypeptidase A C-terminal domain-like"/>
    <property type="match status" value="1"/>
</dbReference>
<dbReference type="InterPro" id="IPR027461">
    <property type="entry name" value="Carboxypeptidase_A_C_sf"/>
</dbReference>
<dbReference type="EMBL" id="JXWY01000028">
    <property type="protein sequence ID" value="KIX91202.1"/>
    <property type="molecule type" value="Genomic_DNA"/>
</dbReference>
<dbReference type="PIRSF" id="PIRSF028757">
    <property type="entry name" value="LD-carboxypeptidase"/>
    <property type="match status" value="1"/>
</dbReference>
<dbReference type="Pfam" id="PF17676">
    <property type="entry name" value="Peptidase_S66C"/>
    <property type="match status" value="1"/>
</dbReference>
<evidence type="ECO:0000313" key="6">
    <source>
        <dbReference type="EMBL" id="KIX91202.1"/>
    </source>
</evidence>
<comment type="similarity">
    <text evidence="1">Belongs to the peptidase S66 family.</text>
</comment>
<dbReference type="Proteomes" id="UP000254100">
    <property type="component" value="Unassembled WGS sequence"/>
</dbReference>
<evidence type="ECO:0000313" key="9">
    <source>
        <dbReference type="Proteomes" id="UP000254100"/>
    </source>
</evidence>
<dbReference type="EMBL" id="UHDT01000001">
    <property type="protein sequence ID" value="SUM56452.1"/>
    <property type="molecule type" value="Genomic_DNA"/>
</dbReference>
<dbReference type="CDD" id="cd07062">
    <property type="entry name" value="Peptidase_S66_mccF_like"/>
    <property type="match status" value="1"/>
</dbReference>
<dbReference type="OrthoDB" id="9807329at2"/>
<evidence type="ECO:0000313" key="7">
    <source>
        <dbReference type="EMBL" id="SUM56452.1"/>
    </source>
</evidence>
<dbReference type="STRING" id="569857.TP70_03615"/>
<sequence length="345" mass="38732">MTHLRKPLALKPGDTVALVSPSSGLAGEDEIAHRVTTAIQRLEQDFQLKVKVMPHALKGLDFVQKHPQKRAEDLNNAFADPEVKAIITFIGGNDSIRVTEYLDTDIIQNNPKIFMGYSDATSLHLFLYQHGIASFYGPAILTDFAENVEMDAYTTHWIRKTLFQNEPLGTIPTSPYYHEFGLLWNENTHHTPRPKVDNHDYEVINGHGIATGQLLGGCIESLNKLKDTHVFPNADTFKDKILFLENSEEPLSVPLLAAFIEFLATSHILTNINGIIIGKPQNGEHYEAYKRTWQAMLEDFNLHDLPVFYNASFGHNEPKCIIPYGATAELDTTNKTFTILDSACQ</sequence>
<feature type="active site" description="Charge relay system" evidence="3">
    <location>
        <position position="245"/>
    </location>
</feature>
<protein>
    <submittedName>
        <fullName evidence="7">LD-carboxypeptidase family protein</fullName>
    </submittedName>
    <submittedName>
        <fullName evidence="6">Peptidase S66</fullName>
    </submittedName>
</protein>
<name>A0A0D6XRG4_9STAP</name>
<keyword evidence="8" id="KW-1185">Reference proteome</keyword>
<dbReference type="InterPro" id="IPR040921">
    <property type="entry name" value="Peptidase_S66C"/>
</dbReference>
<dbReference type="SUPFAM" id="SSF52317">
    <property type="entry name" value="Class I glutamine amidotransferase-like"/>
    <property type="match status" value="1"/>
</dbReference>
<evidence type="ECO:0000259" key="5">
    <source>
        <dbReference type="Pfam" id="PF17676"/>
    </source>
</evidence>
<evidence type="ECO:0000313" key="8">
    <source>
        <dbReference type="Proteomes" id="UP000032366"/>
    </source>
</evidence>
<evidence type="ECO:0000256" key="3">
    <source>
        <dbReference type="PIRSR" id="PIRSR028757-1"/>
    </source>
</evidence>
<keyword evidence="2" id="KW-0378">Hydrolase</keyword>
<evidence type="ECO:0000256" key="1">
    <source>
        <dbReference type="ARBA" id="ARBA00010233"/>
    </source>
</evidence>
<organism evidence="7 9">
    <name type="scientific">Staphylococcus microti</name>
    <dbReference type="NCBI Taxonomy" id="569857"/>
    <lineage>
        <taxon>Bacteria</taxon>
        <taxon>Bacillati</taxon>
        <taxon>Bacillota</taxon>
        <taxon>Bacilli</taxon>
        <taxon>Bacillales</taxon>
        <taxon>Staphylococcaceae</taxon>
        <taxon>Staphylococcus</taxon>
    </lineage>
</organism>
<dbReference type="Pfam" id="PF02016">
    <property type="entry name" value="Peptidase_S66"/>
    <property type="match status" value="1"/>
</dbReference>
<gene>
    <name evidence="7" type="ORF">NCTC13832_00083</name>
    <name evidence="6" type="ORF">TP70_03615</name>
</gene>
<dbReference type="InterPro" id="IPR040449">
    <property type="entry name" value="Peptidase_S66_N"/>
</dbReference>